<feature type="domain" description="Aminoglycoside phosphotransferase" evidence="1">
    <location>
        <begin position="134"/>
        <end position="345"/>
    </location>
</feature>
<protein>
    <recommendedName>
        <fullName evidence="1">Aminoglycoside phosphotransferase domain-containing protein</fullName>
    </recommendedName>
</protein>
<dbReference type="AlphaFoldDB" id="A0A4U6RYT8"/>
<gene>
    <name evidence="2" type="ORF">FDV58_20240</name>
</gene>
<evidence type="ECO:0000313" key="3">
    <source>
        <dbReference type="Proteomes" id="UP000305095"/>
    </source>
</evidence>
<sequence>MVNGRSPPALSTAGTRASITCKDSFAVALCTTPNVLIRQNNGNAIHDRHATAQCNPRSNDINFSPNMIFAALFHASSCASSNRSRTLHQRDFGAHSGHANFLRMSALDKLPPAERDAAHAALRQVIGTAAIDAVTSVSGGATSARLFRIDARGENYLLRIEGMPSPLRNPFQYVSLRIAAEAGIAPRLHYVDEASRVAVMDFVQRQPLGRYPGGLPALAKALGELLTRLQATPTFPAFARYPDIVARLWAHVGRTGLFAPGVLERCNEHLTRIRAAYAWDEANSVSSHNDSLPANILFDGNRLWMIDWESAYRTDPLVDLAIVGDSLPRTPELESILHRAWLGRPLDEALRARLAHVRALTRLYYAGVLLSASATAPRTAPDTSLAAPTLAELAEATRAGRLKAGTPAAKHVLGKMFVASFLTEVATPGFDLSV</sequence>
<accession>A0A4U6RYT8</accession>
<dbReference type="Gene3D" id="3.90.1200.10">
    <property type="match status" value="1"/>
</dbReference>
<name>A0A4U6RYT8_BRAEL</name>
<dbReference type="Proteomes" id="UP000305095">
    <property type="component" value="Unassembled WGS sequence"/>
</dbReference>
<reference evidence="2 3" key="1">
    <citation type="submission" date="2019-05" db="EMBL/GenBank/DDBJ databases">
        <title>Draft Genome of Bradyrhizobium elkanii strain SEMIA 938, Used in Commercial Inoculants for Lupinus spp. in Brazil.</title>
        <authorList>
            <person name="Hungria M."/>
            <person name="Delamuta J.R.M."/>
            <person name="Ribeiro R.A."/>
            <person name="Nogueira M.A."/>
        </authorList>
    </citation>
    <scope>NUCLEOTIDE SEQUENCE [LARGE SCALE GENOMIC DNA]</scope>
    <source>
        <strain evidence="2 3">Semia 938</strain>
    </source>
</reference>
<dbReference type="EMBL" id="SZZP01000012">
    <property type="protein sequence ID" value="TKV79513.1"/>
    <property type="molecule type" value="Genomic_DNA"/>
</dbReference>
<comment type="caution">
    <text evidence="2">The sequence shown here is derived from an EMBL/GenBank/DDBJ whole genome shotgun (WGS) entry which is preliminary data.</text>
</comment>
<dbReference type="Pfam" id="PF01636">
    <property type="entry name" value="APH"/>
    <property type="match status" value="1"/>
</dbReference>
<proteinExistence type="predicted"/>
<evidence type="ECO:0000259" key="1">
    <source>
        <dbReference type="Pfam" id="PF01636"/>
    </source>
</evidence>
<dbReference type="SUPFAM" id="SSF56112">
    <property type="entry name" value="Protein kinase-like (PK-like)"/>
    <property type="match status" value="1"/>
</dbReference>
<dbReference type="InterPro" id="IPR002575">
    <property type="entry name" value="Aminoglycoside_PTrfase"/>
</dbReference>
<dbReference type="InterPro" id="IPR011009">
    <property type="entry name" value="Kinase-like_dom_sf"/>
</dbReference>
<evidence type="ECO:0000313" key="2">
    <source>
        <dbReference type="EMBL" id="TKV79513.1"/>
    </source>
</evidence>
<organism evidence="2 3">
    <name type="scientific">Bradyrhizobium elkanii</name>
    <dbReference type="NCBI Taxonomy" id="29448"/>
    <lineage>
        <taxon>Bacteria</taxon>
        <taxon>Pseudomonadati</taxon>
        <taxon>Pseudomonadota</taxon>
        <taxon>Alphaproteobacteria</taxon>
        <taxon>Hyphomicrobiales</taxon>
        <taxon>Nitrobacteraceae</taxon>
        <taxon>Bradyrhizobium</taxon>
    </lineage>
</organism>